<evidence type="ECO:0000256" key="1">
    <source>
        <dbReference type="ARBA" id="ARBA00004555"/>
    </source>
</evidence>
<organism evidence="6 7">
    <name type="scientific">Steinernema carpocapsae</name>
    <name type="common">Entomopathogenic nematode</name>
    <dbReference type="NCBI Taxonomy" id="34508"/>
    <lineage>
        <taxon>Eukaryota</taxon>
        <taxon>Metazoa</taxon>
        <taxon>Ecdysozoa</taxon>
        <taxon>Nematoda</taxon>
        <taxon>Chromadorea</taxon>
        <taxon>Rhabditida</taxon>
        <taxon>Tylenchina</taxon>
        <taxon>Panagrolaimomorpha</taxon>
        <taxon>Strongyloidoidea</taxon>
        <taxon>Steinernematidae</taxon>
        <taxon>Steinernema</taxon>
    </lineage>
</organism>
<feature type="region of interest" description="Disordered" evidence="5">
    <location>
        <begin position="469"/>
        <end position="496"/>
    </location>
</feature>
<evidence type="ECO:0000256" key="4">
    <source>
        <dbReference type="SAM" id="Coils"/>
    </source>
</evidence>
<dbReference type="GO" id="GO:0006888">
    <property type="term" value="P:endoplasmic reticulum to Golgi vesicle-mediated transport"/>
    <property type="evidence" value="ECO:0007669"/>
    <property type="project" value="TreeGrafter"/>
</dbReference>
<feature type="coiled-coil region" evidence="4">
    <location>
        <begin position="10"/>
        <end position="68"/>
    </location>
</feature>
<reference evidence="6 7" key="2">
    <citation type="journal article" date="2019" name="G3 (Bethesda)">
        <title>Hybrid Assembly of the Genome of the Entomopathogenic Nematode Steinernema carpocapsae Identifies the X-Chromosome.</title>
        <authorList>
            <person name="Serra L."/>
            <person name="Macchietto M."/>
            <person name="Macias-Munoz A."/>
            <person name="McGill C.J."/>
            <person name="Rodriguez I.M."/>
            <person name="Rodriguez B."/>
            <person name="Murad R."/>
            <person name="Mortazavi A."/>
        </authorList>
    </citation>
    <scope>NUCLEOTIDE SEQUENCE [LARGE SCALE GENOMIC DNA]</scope>
    <source>
        <strain evidence="6 7">ALL</strain>
    </source>
</reference>
<reference evidence="6 7" key="1">
    <citation type="journal article" date="2015" name="Genome Biol.">
        <title>Comparative genomics of Steinernema reveals deeply conserved gene regulatory networks.</title>
        <authorList>
            <person name="Dillman A.R."/>
            <person name="Macchietto M."/>
            <person name="Porter C.F."/>
            <person name="Rogers A."/>
            <person name="Williams B."/>
            <person name="Antoshechkin I."/>
            <person name="Lee M.M."/>
            <person name="Goodwin Z."/>
            <person name="Lu X."/>
            <person name="Lewis E.E."/>
            <person name="Goodrich-Blair H."/>
            <person name="Stock S.P."/>
            <person name="Adams B.J."/>
            <person name="Sternberg P.W."/>
            <person name="Mortazavi A."/>
        </authorList>
    </citation>
    <scope>NUCLEOTIDE SEQUENCE [LARGE SCALE GENOMIC DNA]</scope>
    <source>
        <strain evidence="6 7">ALL</strain>
    </source>
</reference>
<evidence type="ECO:0008006" key="8">
    <source>
        <dbReference type="Google" id="ProtNLM"/>
    </source>
</evidence>
<evidence type="ECO:0000313" key="7">
    <source>
        <dbReference type="Proteomes" id="UP000298663"/>
    </source>
</evidence>
<dbReference type="AlphaFoldDB" id="A0A4U8UQ72"/>
<dbReference type="STRING" id="34508.A0A4U8UQ72"/>
<name>A0A4U8UQ72_STECR</name>
<comment type="caution">
    <text evidence="6">The sequence shown here is derived from an EMBL/GenBank/DDBJ whole genome shotgun (WGS) entry which is preliminary data.</text>
</comment>
<dbReference type="Proteomes" id="UP000298663">
    <property type="component" value="Unassembled WGS sequence"/>
</dbReference>
<comment type="subcellular location">
    <subcellularLocation>
        <location evidence="1">Golgi apparatus</location>
    </subcellularLocation>
</comment>
<proteinExistence type="predicted"/>
<sequence>MFNGHVSGQLAAVEAEVESLRGVNSEVQQMKEALESKCTEIETLLTLKNNLEAETNRLNMSFNELTAERDGLLGQLNLVKTANEAFHTQSEARSLEAGQLAQLQQALESKHNESLMYYNKIQELVQENAIIGEKMQGLEVAKTGIDRKVEEVEMKLAKSNQELALSFEEKERLLKELKRLREHLVMMEETSTKEAVAAEEREVRLRETVRMLEAKSEAATDTVVKSSNQYQLAYKDRNPRHLGTHEEPRSDQIRTFLREARLQEREKSLEDTTKALSNLQIVLKDLSAEHEKEIATYEEEMDDLRKDLQKAKIDLNVLKSTASEWDEEKRFIEDTVAMQKEEVRRKEKIVEELENQIEELRHASVASQSTHKIDDTVLRQLFLSYFTAAKDKQGDIAILLASILEYPDEDIATIKSSVQQSSRGWLSWMGMQEDTAERGRSLVENFVVFLENESRNEAPVGLPVESTAARLPLDEPAEEHKARKDSTEELKTILQY</sequence>
<dbReference type="EMBL" id="AZBU02000001">
    <property type="protein sequence ID" value="TMS33698.1"/>
    <property type="molecule type" value="Genomic_DNA"/>
</dbReference>
<dbReference type="GO" id="GO:0005794">
    <property type="term" value="C:Golgi apparatus"/>
    <property type="evidence" value="ECO:0007669"/>
    <property type="project" value="UniProtKB-SubCell"/>
</dbReference>
<keyword evidence="7" id="KW-1185">Reference proteome</keyword>
<feature type="compositionally biased region" description="Basic and acidic residues" evidence="5">
    <location>
        <begin position="478"/>
        <end position="496"/>
    </location>
</feature>
<evidence type="ECO:0000256" key="2">
    <source>
        <dbReference type="ARBA" id="ARBA00023034"/>
    </source>
</evidence>
<evidence type="ECO:0000256" key="3">
    <source>
        <dbReference type="ARBA" id="ARBA00023054"/>
    </source>
</evidence>
<protein>
    <recommendedName>
        <fullName evidence="8">GRIP domain-containing protein</fullName>
    </recommendedName>
</protein>
<evidence type="ECO:0000313" key="6">
    <source>
        <dbReference type="EMBL" id="TMS33698.1"/>
    </source>
</evidence>
<evidence type="ECO:0000256" key="5">
    <source>
        <dbReference type="SAM" id="MobiDB-lite"/>
    </source>
</evidence>
<dbReference type="GO" id="GO:0031267">
    <property type="term" value="F:small GTPase binding"/>
    <property type="evidence" value="ECO:0007669"/>
    <property type="project" value="TreeGrafter"/>
</dbReference>
<feature type="coiled-coil region" evidence="4">
    <location>
        <begin position="156"/>
        <end position="215"/>
    </location>
</feature>
<dbReference type="GO" id="GO:0007030">
    <property type="term" value="P:Golgi organization"/>
    <property type="evidence" value="ECO:0007669"/>
    <property type="project" value="TreeGrafter"/>
</dbReference>
<feature type="coiled-coil region" evidence="4">
    <location>
        <begin position="269"/>
        <end position="370"/>
    </location>
</feature>
<gene>
    <name evidence="6" type="ORF">L596_001409</name>
</gene>
<dbReference type="PANTHER" id="PTHR18921:SF2">
    <property type="entry name" value="THYROID RECEPTOR-INTERACTING PROTEIN 11"/>
    <property type="match status" value="1"/>
</dbReference>
<keyword evidence="3 4" id="KW-0175">Coiled coil</keyword>
<dbReference type="OrthoDB" id="425925at2759"/>
<dbReference type="PANTHER" id="PTHR18921">
    <property type="entry name" value="MYOSIN HEAVY CHAIN - RELATED"/>
    <property type="match status" value="1"/>
</dbReference>
<accession>A0A4U8UQ72</accession>
<keyword evidence="2" id="KW-0333">Golgi apparatus</keyword>